<protein>
    <recommendedName>
        <fullName evidence="1">SURF1-like protein</fullName>
    </recommendedName>
</protein>
<gene>
    <name evidence="2" type="ORF">BV98_000781</name>
</gene>
<evidence type="ECO:0000313" key="3">
    <source>
        <dbReference type="Proteomes" id="UP000024284"/>
    </source>
</evidence>
<keyword evidence="1" id="KW-0472">Membrane</keyword>
<dbReference type="PATRIC" id="fig|1219045.3.peg.797"/>
<proteinExistence type="inferred from homology"/>
<keyword evidence="3" id="KW-1185">Reference proteome</keyword>
<dbReference type="Proteomes" id="UP000024284">
    <property type="component" value="Unassembled WGS sequence"/>
</dbReference>
<accession>A0A086PD23</accession>
<keyword evidence="1" id="KW-1003">Cell membrane</keyword>
<evidence type="ECO:0000256" key="1">
    <source>
        <dbReference type="RuleBase" id="RU363076"/>
    </source>
</evidence>
<sequence>MKFGRFPLFATLVVVVAILVMIGLGVWQLQRRGEKEATLALVAANPAKPAISFPWTPPVPDELLFRRSSLHCLDVVAWQTEAGRAADGSVGYRYIAHCSTGAEGPGALVAMGVAKQPDLKPSWDGGNVGGWISEEPDHRTLLSRFVGNAPPLRPMLIAERAPNGLKPVAPPAVDDVPNNHLAYAVQWFLFAAVAALIYALALRRRTLSPGGSS</sequence>
<feature type="transmembrane region" description="Helical" evidence="1">
    <location>
        <begin position="6"/>
        <end position="27"/>
    </location>
</feature>
<comment type="subcellular location">
    <subcellularLocation>
        <location evidence="1">Cell membrane</location>
        <topology evidence="1">Multi-pass membrane protein</topology>
    </subcellularLocation>
</comment>
<dbReference type="eggNOG" id="COG3346">
    <property type="taxonomic scope" value="Bacteria"/>
</dbReference>
<dbReference type="CDD" id="cd06662">
    <property type="entry name" value="SURF1"/>
    <property type="match status" value="1"/>
</dbReference>
<keyword evidence="1" id="KW-0812">Transmembrane</keyword>
<dbReference type="GO" id="GO:0005886">
    <property type="term" value="C:plasma membrane"/>
    <property type="evidence" value="ECO:0007669"/>
    <property type="project" value="UniProtKB-SubCell"/>
</dbReference>
<name>A0A086PD23_SPHHM</name>
<reference evidence="2" key="1">
    <citation type="submission" date="2014-08" db="EMBL/GenBank/DDBJ databases">
        <title>Draft genome sequences of Sphingobium herbicidovorans.</title>
        <authorList>
            <person name="Gan H.M."/>
            <person name="Gan H.Y."/>
            <person name="Savka M.A."/>
        </authorList>
    </citation>
    <scope>NUCLEOTIDE SEQUENCE [LARGE SCALE GENOMIC DNA]</scope>
    <source>
        <strain evidence="2">NBRC 16415</strain>
    </source>
</reference>
<keyword evidence="1" id="KW-1133">Transmembrane helix</keyword>
<dbReference type="InterPro" id="IPR002994">
    <property type="entry name" value="Surf1/Shy1"/>
</dbReference>
<evidence type="ECO:0000313" key="2">
    <source>
        <dbReference type="EMBL" id="KFG91291.1"/>
    </source>
</evidence>
<organism evidence="2 3">
    <name type="scientific">Sphingobium herbicidovorans (strain ATCC 700291 / DSM 11019 / CCUG 56400 / KCTC 2939 / LMG 18315 / NBRC 16415 / MH)</name>
    <name type="common">Sphingomonas herbicidovorans</name>
    <dbReference type="NCBI Taxonomy" id="1219045"/>
    <lineage>
        <taxon>Bacteria</taxon>
        <taxon>Pseudomonadati</taxon>
        <taxon>Pseudomonadota</taxon>
        <taxon>Alphaproteobacteria</taxon>
        <taxon>Sphingomonadales</taxon>
        <taxon>Sphingomonadaceae</taxon>
        <taxon>Sphingobium</taxon>
    </lineage>
</organism>
<dbReference type="EMBL" id="JFZA02000004">
    <property type="protein sequence ID" value="KFG91291.1"/>
    <property type="molecule type" value="Genomic_DNA"/>
</dbReference>
<feature type="transmembrane region" description="Helical" evidence="1">
    <location>
        <begin position="181"/>
        <end position="201"/>
    </location>
</feature>
<dbReference type="Pfam" id="PF02104">
    <property type="entry name" value="SURF1"/>
    <property type="match status" value="1"/>
</dbReference>
<dbReference type="STRING" id="76947.GCA_002080435_02009"/>
<dbReference type="RefSeq" id="WP_037462837.1">
    <property type="nucleotide sequence ID" value="NZ_BCZD01000021.1"/>
</dbReference>
<comment type="caution">
    <text evidence="2">The sequence shown here is derived from an EMBL/GenBank/DDBJ whole genome shotgun (WGS) entry which is preliminary data.</text>
</comment>
<dbReference type="OrthoDB" id="6079986at2"/>
<dbReference type="AlphaFoldDB" id="A0A086PD23"/>
<comment type="similarity">
    <text evidence="1">Belongs to the SURF1 family.</text>
</comment>